<dbReference type="EMBL" id="JAUIZM010000009">
    <property type="protein sequence ID" value="KAK1365939.1"/>
    <property type="molecule type" value="Genomic_DNA"/>
</dbReference>
<reference evidence="1" key="2">
    <citation type="submission" date="2023-05" db="EMBL/GenBank/DDBJ databases">
        <authorList>
            <person name="Schelkunov M.I."/>
        </authorList>
    </citation>
    <scope>NUCLEOTIDE SEQUENCE</scope>
    <source>
        <strain evidence="1">Hsosn_3</strain>
        <tissue evidence="1">Leaf</tissue>
    </source>
</reference>
<dbReference type="PANTHER" id="PTHR47165">
    <property type="entry name" value="OS03G0429900 PROTEIN"/>
    <property type="match status" value="1"/>
</dbReference>
<name>A0AAD8HGI5_9APIA</name>
<proteinExistence type="predicted"/>
<evidence type="ECO:0000313" key="1">
    <source>
        <dbReference type="EMBL" id="KAK1365939.1"/>
    </source>
</evidence>
<dbReference type="Gene3D" id="2.40.50.140">
    <property type="entry name" value="Nucleic acid-binding proteins"/>
    <property type="match status" value="2"/>
</dbReference>
<protein>
    <submittedName>
        <fullName evidence="1">Uncharacterized protein</fullName>
    </submittedName>
</protein>
<accession>A0AAD8HGI5</accession>
<dbReference type="Proteomes" id="UP001237642">
    <property type="component" value="Unassembled WGS sequence"/>
</dbReference>
<sequence length="102" mass="11758">MLKEEEIYAISNFKLVSAPKKYKAVDADYSINFLYKTKIEKRVASAVIPLYKFELKPFPEVKNLVGNAAMLIDVLVMVRSYRKPETRNNGAHKIDVILTDHR</sequence>
<dbReference type="InterPro" id="IPR012340">
    <property type="entry name" value="NA-bd_OB-fold"/>
</dbReference>
<organism evidence="1 2">
    <name type="scientific">Heracleum sosnowskyi</name>
    <dbReference type="NCBI Taxonomy" id="360622"/>
    <lineage>
        <taxon>Eukaryota</taxon>
        <taxon>Viridiplantae</taxon>
        <taxon>Streptophyta</taxon>
        <taxon>Embryophyta</taxon>
        <taxon>Tracheophyta</taxon>
        <taxon>Spermatophyta</taxon>
        <taxon>Magnoliopsida</taxon>
        <taxon>eudicotyledons</taxon>
        <taxon>Gunneridae</taxon>
        <taxon>Pentapetalae</taxon>
        <taxon>asterids</taxon>
        <taxon>campanulids</taxon>
        <taxon>Apiales</taxon>
        <taxon>Apiaceae</taxon>
        <taxon>Apioideae</taxon>
        <taxon>apioid superclade</taxon>
        <taxon>Tordylieae</taxon>
        <taxon>Tordyliinae</taxon>
        <taxon>Heracleum</taxon>
    </lineage>
</organism>
<keyword evidence="2" id="KW-1185">Reference proteome</keyword>
<dbReference type="PANTHER" id="PTHR47165:SF4">
    <property type="entry name" value="OS03G0429900 PROTEIN"/>
    <property type="match status" value="1"/>
</dbReference>
<dbReference type="AlphaFoldDB" id="A0AAD8HGI5"/>
<reference evidence="1" key="1">
    <citation type="submission" date="2023-02" db="EMBL/GenBank/DDBJ databases">
        <title>Genome of toxic invasive species Heracleum sosnowskyi carries increased number of genes despite the absence of recent whole-genome duplications.</title>
        <authorList>
            <person name="Schelkunov M."/>
            <person name="Shtratnikova V."/>
            <person name="Makarenko M."/>
            <person name="Klepikova A."/>
            <person name="Omelchenko D."/>
            <person name="Novikova G."/>
            <person name="Obukhova E."/>
            <person name="Bogdanov V."/>
            <person name="Penin A."/>
            <person name="Logacheva M."/>
        </authorList>
    </citation>
    <scope>NUCLEOTIDE SEQUENCE</scope>
    <source>
        <strain evidence="1">Hsosn_3</strain>
        <tissue evidence="1">Leaf</tissue>
    </source>
</reference>
<comment type="caution">
    <text evidence="1">The sequence shown here is derived from an EMBL/GenBank/DDBJ whole genome shotgun (WGS) entry which is preliminary data.</text>
</comment>
<evidence type="ECO:0000313" key="2">
    <source>
        <dbReference type="Proteomes" id="UP001237642"/>
    </source>
</evidence>
<gene>
    <name evidence="1" type="ORF">POM88_041500</name>
</gene>